<feature type="transmembrane region" description="Helical" evidence="1">
    <location>
        <begin position="93"/>
        <end position="115"/>
    </location>
</feature>
<proteinExistence type="predicted"/>
<keyword evidence="1" id="KW-1133">Transmembrane helix</keyword>
<evidence type="ECO:0000313" key="2">
    <source>
        <dbReference type="EMBL" id="TCN70077.1"/>
    </source>
</evidence>
<name>A0A4R2EP26_9BACT</name>
<dbReference type="InterPro" id="IPR021279">
    <property type="entry name" value="DUF2721"/>
</dbReference>
<accession>A0A4R2EP26</accession>
<gene>
    <name evidence="2" type="ORF">CLV25_10428</name>
</gene>
<feature type="transmembrane region" description="Helical" evidence="1">
    <location>
        <begin position="67"/>
        <end position="87"/>
    </location>
</feature>
<dbReference type="Pfam" id="PF11026">
    <property type="entry name" value="DUF2721"/>
    <property type="match status" value="1"/>
</dbReference>
<sequence>MELTLTTPALLFPAISLLLLAYTNRFLHLAQLTRNLHSQYRNNPEKLLLLQLMNLRRRINIIRNMQVLGSAGFLCSVICMFFLFRSWMIAAKLIFSVSLGLLIISLALSVWEVYISVHALDLQLHDLENLNEETRNEKVDGSAKGVDSL</sequence>
<protein>
    <submittedName>
        <fullName evidence="2">Uncharacterized protein DUF2721</fullName>
    </submittedName>
</protein>
<evidence type="ECO:0000256" key="1">
    <source>
        <dbReference type="SAM" id="Phobius"/>
    </source>
</evidence>
<dbReference type="OrthoDB" id="9813525at2"/>
<evidence type="ECO:0000313" key="3">
    <source>
        <dbReference type="Proteomes" id="UP000294830"/>
    </source>
</evidence>
<keyword evidence="3" id="KW-1185">Reference proteome</keyword>
<keyword evidence="1" id="KW-0812">Transmembrane</keyword>
<dbReference type="EMBL" id="SLWB01000004">
    <property type="protein sequence ID" value="TCN70077.1"/>
    <property type="molecule type" value="Genomic_DNA"/>
</dbReference>
<feature type="transmembrane region" description="Helical" evidence="1">
    <location>
        <begin position="6"/>
        <end position="27"/>
    </location>
</feature>
<organism evidence="2 3">
    <name type="scientific">Acetobacteroides hydrogenigenes</name>
    <dbReference type="NCBI Taxonomy" id="979970"/>
    <lineage>
        <taxon>Bacteria</taxon>
        <taxon>Pseudomonadati</taxon>
        <taxon>Bacteroidota</taxon>
        <taxon>Bacteroidia</taxon>
        <taxon>Bacteroidales</taxon>
        <taxon>Rikenellaceae</taxon>
        <taxon>Acetobacteroides</taxon>
    </lineage>
</organism>
<comment type="caution">
    <text evidence="2">The sequence shown here is derived from an EMBL/GenBank/DDBJ whole genome shotgun (WGS) entry which is preliminary data.</text>
</comment>
<keyword evidence="1" id="KW-0472">Membrane</keyword>
<dbReference type="RefSeq" id="WP_131838640.1">
    <property type="nucleotide sequence ID" value="NZ_SLWB01000004.1"/>
</dbReference>
<reference evidence="2 3" key="1">
    <citation type="submission" date="2019-03" db="EMBL/GenBank/DDBJ databases">
        <title>Genomic Encyclopedia of Archaeal and Bacterial Type Strains, Phase II (KMG-II): from individual species to whole genera.</title>
        <authorList>
            <person name="Goeker M."/>
        </authorList>
    </citation>
    <scope>NUCLEOTIDE SEQUENCE [LARGE SCALE GENOMIC DNA]</scope>
    <source>
        <strain evidence="2 3">RL-C</strain>
    </source>
</reference>
<dbReference type="Proteomes" id="UP000294830">
    <property type="component" value="Unassembled WGS sequence"/>
</dbReference>
<dbReference type="AlphaFoldDB" id="A0A4R2EP26"/>